<feature type="region of interest" description="Disordered" evidence="7">
    <location>
        <begin position="822"/>
        <end position="843"/>
    </location>
</feature>
<comment type="similarity">
    <text evidence="2">Belongs to the UDPGP type 1 family.</text>
</comment>
<accession>A0A7S4QMS6</accession>
<feature type="region of interest" description="Disordered" evidence="7">
    <location>
        <begin position="38"/>
        <end position="60"/>
    </location>
</feature>
<dbReference type="EC" id="2.7.7.23" evidence="3"/>
<comment type="catalytic activity">
    <reaction evidence="6">
        <text>N-acetyl-alpha-D-glucosamine 1-phosphate + UTP + H(+) = UDP-N-acetyl-alpha-D-glucosamine + diphosphate</text>
        <dbReference type="Rhea" id="RHEA:13509"/>
        <dbReference type="ChEBI" id="CHEBI:15378"/>
        <dbReference type="ChEBI" id="CHEBI:33019"/>
        <dbReference type="ChEBI" id="CHEBI:46398"/>
        <dbReference type="ChEBI" id="CHEBI:57705"/>
        <dbReference type="ChEBI" id="CHEBI:57776"/>
        <dbReference type="EC" id="2.7.7.23"/>
    </reaction>
</comment>
<name>A0A7S4QMS6_9DINO</name>
<dbReference type="InterPro" id="IPR002618">
    <property type="entry name" value="UDPGP_fam"/>
</dbReference>
<proteinExistence type="inferred from homology"/>
<evidence type="ECO:0000313" key="8">
    <source>
        <dbReference type="EMBL" id="CAE4588327.1"/>
    </source>
</evidence>
<evidence type="ECO:0000256" key="7">
    <source>
        <dbReference type="SAM" id="MobiDB-lite"/>
    </source>
</evidence>
<protein>
    <recommendedName>
        <fullName evidence="3">UDP-N-acetylglucosamine diphosphorylase</fullName>
        <ecNumber evidence="3">2.7.7.23</ecNumber>
    </recommendedName>
</protein>
<gene>
    <name evidence="8" type="ORF">AMON00008_LOCUS22888</name>
</gene>
<dbReference type="Pfam" id="PF01704">
    <property type="entry name" value="UDPGP"/>
    <property type="match status" value="1"/>
</dbReference>
<dbReference type="PANTHER" id="PTHR11952">
    <property type="entry name" value="UDP- GLUCOSE PYROPHOSPHORYLASE"/>
    <property type="match status" value="1"/>
</dbReference>
<dbReference type="AlphaFoldDB" id="A0A7S4QMS6"/>
<organism evidence="8">
    <name type="scientific">Alexandrium monilatum</name>
    <dbReference type="NCBI Taxonomy" id="311494"/>
    <lineage>
        <taxon>Eukaryota</taxon>
        <taxon>Sar</taxon>
        <taxon>Alveolata</taxon>
        <taxon>Dinophyceae</taxon>
        <taxon>Gonyaulacales</taxon>
        <taxon>Pyrocystaceae</taxon>
        <taxon>Alexandrium</taxon>
    </lineage>
</organism>
<evidence type="ECO:0000256" key="2">
    <source>
        <dbReference type="ARBA" id="ARBA00010401"/>
    </source>
</evidence>
<dbReference type="EMBL" id="HBNR01033345">
    <property type="protein sequence ID" value="CAE4588327.1"/>
    <property type="molecule type" value="Transcribed_RNA"/>
</dbReference>
<dbReference type="Gene3D" id="3.90.550.10">
    <property type="entry name" value="Spore Coat Polysaccharide Biosynthesis Protein SpsA, Chain A"/>
    <property type="match status" value="2"/>
</dbReference>
<evidence type="ECO:0000256" key="6">
    <source>
        <dbReference type="ARBA" id="ARBA00048493"/>
    </source>
</evidence>
<keyword evidence="4" id="KW-0808">Transferase</keyword>
<evidence type="ECO:0000256" key="1">
    <source>
        <dbReference type="ARBA" id="ARBA00005208"/>
    </source>
</evidence>
<dbReference type="SUPFAM" id="SSF53448">
    <property type="entry name" value="Nucleotide-diphospho-sugar transferases"/>
    <property type="match status" value="2"/>
</dbReference>
<dbReference type="InterPro" id="IPR039741">
    <property type="entry name" value="UDP-sugar_pyrophosphorylase"/>
</dbReference>
<keyword evidence="5" id="KW-0548">Nucleotidyltransferase</keyword>
<dbReference type="GO" id="GO:0006048">
    <property type="term" value="P:UDP-N-acetylglucosamine biosynthetic process"/>
    <property type="evidence" value="ECO:0007669"/>
    <property type="project" value="TreeGrafter"/>
</dbReference>
<comment type="pathway">
    <text evidence="1">Nucleotide-sugar biosynthesis; UDP-N-acetyl-alpha-D-glucosamine biosynthesis; UDP-N-acetyl-alpha-D-glucosamine from N-acetyl-alpha-D-glucosamine 1-phosphate: step 1/1.</text>
</comment>
<reference evidence="8" key="1">
    <citation type="submission" date="2021-01" db="EMBL/GenBank/DDBJ databases">
        <authorList>
            <person name="Corre E."/>
            <person name="Pelletier E."/>
            <person name="Niang G."/>
            <person name="Scheremetjew M."/>
            <person name="Finn R."/>
            <person name="Kale V."/>
            <person name="Holt S."/>
            <person name="Cochrane G."/>
            <person name="Meng A."/>
            <person name="Brown T."/>
            <person name="Cohen L."/>
        </authorList>
    </citation>
    <scope>NUCLEOTIDE SEQUENCE</scope>
    <source>
        <strain evidence="8">CCMP3105</strain>
    </source>
</reference>
<dbReference type="GO" id="GO:0003977">
    <property type="term" value="F:UDP-N-acetylglucosamine diphosphorylase activity"/>
    <property type="evidence" value="ECO:0007669"/>
    <property type="project" value="UniProtKB-EC"/>
</dbReference>
<evidence type="ECO:0000256" key="4">
    <source>
        <dbReference type="ARBA" id="ARBA00022679"/>
    </source>
</evidence>
<dbReference type="InterPro" id="IPR029044">
    <property type="entry name" value="Nucleotide-diphossugar_trans"/>
</dbReference>
<evidence type="ECO:0000256" key="5">
    <source>
        <dbReference type="ARBA" id="ARBA00022695"/>
    </source>
</evidence>
<dbReference type="PANTHER" id="PTHR11952:SF2">
    <property type="entry name" value="LD24639P"/>
    <property type="match status" value="1"/>
</dbReference>
<evidence type="ECO:0000256" key="3">
    <source>
        <dbReference type="ARBA" id="ARBA00012457"/>
    </source>
</evidence>
<sequence length="843" mass="90867">MGQAPPCRCCEHASRKDSSTFCVVWSCRSLATEDAWGGSAASTARRGPRSAGGGPRDSEEQRLLARLPRELAEELRETGHWTVLRCRPWLSAGALWGLQQRLRSCELRQLAEWQGEAETPGVCDYSVPTTVPWVELHRDHVVSAGQVFRLDAIPDPLRRTLNRTGFEVLRQGKCAVALLAGGANLRLGLGEPPVGCSRRTLRLPSGKSILQLCCERVRRIAALCSKGPTGSDRQRGRLAVPVLVMTSRLTHRRVVGHFEASDYFGLHQQDVFFFEQPVHPVLGHNGQLLPQSLGGEFAHAPGGTGPVLRALADSSALEQLRDRGVDFLHIVGTENVLAKVCDPVFIGFCQFLDLECACKVVDRADKEEDLELFCVRRNPVSSRHAGPEEAACGVEAAQVPDFGRRLLSPAGVPDGCASLGASINSVVMSLEYMESVVGRPVRHRRAARAVPYLDFYACLGDETPEAAAGAGQRLLQEATQDDVGAEHVQAPERLPAPASAVAPMSWPLQATSQDLACQRALMAAAGEVHARLEPSTCHLSATWRCDVDLDCAGAGALAPARVCGARPGPALLPMSLQGPGGAAAAFLGETAGAPLRCSLVVPRAPNAWVLETSVLDYFAYAERAVALHVASRASEFAPVREPAGQHSPHVARGSLHLLHCRWLERLGVVIEAGHGPDALLEVSPLLSYQGEGFSERNLVQLLPGRPPEPPGSVGSKVHGEWLSAEEGSEVARPRISREACAWPDAQRYHLRLPCHLRDAGEPPGSCDAPRVDMTQLPAEEALDCMDERPPTSREATDMPDTRPYYLQEYPRRPEVSCSCSPRFRGGPSAPVAAPRGVTGWDGL</sequence>